<proteinExistence type="predicted"/>
<dbReference type="GO" id="GO:0016740">
    <property type="term" value="F:transferase activity"/>
    <property type="evidence" value="ECO:0007669"/>
    <property type="project" value="UniProtKB-KW"/>
</dbReference>
<accession>X0VYV3</accession>
<feature type="domain" description="Aminotransferase class I/classII large" evidence="4">
    <location>
        <begin position="54"/>
        <end position="231"/>
    </location>
</feature>
<dbReference type="InterPro" id="IPR015422">
    <property type="entry name" value="PyrdxlP-dep_Trfase_small"/>
</dbReference>
<name>X0VYV3_9ZZZZ</name>
<comment type="caution">
    <text evidence="5">The sequence shown here is derived from an EMBL/GenBank/DDBJ whole genome shotgun (WGS) entry which is preliminary data.</text>
</comment>
<evidence type="ECO:0000256" key="2">
    <source>
        <dbReference type="ARBA" id="ARBA00022679"/>
    </source>
</evidence>
<dbReference type="PROSITE" id="PS00599">
    <property type="entry name" value="AA_TRANSFER_CLASS_2"/>
    <property type="match status" value="1"/>
</dbReference>
<dbReference type="InterPro" id="IPR050087">
    <property type="entry name" value="AON_synthase_class-II"/>
</dbReference>
<dbReference type="SUPFAM" id="SSF53383">
    <property type="entry name" value="PLP-dependent transferases"/>
    <property type="match status" value="1"/>
</dbReference>
<dbReference type="InterPro" id="IPR015424">
    <property type="entry name" value="PyrdxlP-dep_Trfase"/>
</dbReference>
<dbReference type="Gene3D" id="3.40.640.10">
    <property type="entry name" value="Type I PLP-dependent aspartate aminotransferase-like (Major domain)"/>
    <property type="match status" value="1"/>
</dbReference>
<dbReference type="InterPro" id="IPR004839">
    <property type="entry name" value="Aminotransferase_I/II_large"/>
</dbReference>
<dbReference type="EMBL" id="BARS01037871">
    <property type="protein sequence ID" value="GAG16282.1"/>
    <property type="molecule type" value="Genomic_DNA"/>
</dbReference>
<sequence>MMTANIKQMGSPLGARMVVNERDVDYFCGTSYYTLHGDPRVIAAACEATRKYGMGPGTVMASPPLVEVVARAARFFETESAQYIVSGYLGDMLLTQALSNDYDMVFVDDSSHYSVFDGIRSTGKSVIPFCHLDPEDLRQKLRENLKPRQIPLVMSDGVFPMTGAIAPLREYVKTLTPFEGGLLCVDDSHAVGVIGEKGQGTLEYCGVQGDNCYLAGTLSKAFGGLGGIIPGNNGLM</sequence>
<keyword evidence="3" id="KW-0663">Pyridoxal phosphate</keyword>
<evidence type="ECO:0000256" key="1">
    <source>
        <dbReference type="ARBA" id="ARBA00001933"/>
    </source>
</evidence>
<organism evidence="5">
    <name type="scientific">marine sediment metagenome</name>
    <dbReference type="NCBI Taxonomy" id="412755"/>
    <lineage>
        <taxon>unclassified sequences</taxon>
        <taxon>metagenomes</taxon>
        <taxon>ecological metagenomes</taxon>
    </lineage>
</organism>
<dbReference type="Pfam" id="PF00155">
    <property type="entry name" value="Aminotran_1_2"/>
    <property type="match status" value="1"/>
</dbReference>
<evidence type="ECO:0000259" key="4">
    <source>
        <dbReference type="Pfam" id="PF00155"/>
    </source>
</evidence>
<gene>
    <name evidence="5" type="ORF">S01H1_58017</name>
</gene>
<evidence type="ECO:0000256" key="3">
    <source>
        <dbReference type="ARBA" id="ARBA00022898"/>
    </source>
</evidence>
<dbReference type="Gene3D" id="3.90.1150.10">
    <property type="entry name" value="Aspartate Aminotransferase, domain 1"/>
    <property type="match status" value="1"/>
</dbReference>
<dbReference type="PANTHER" id="PTHR13693">
    <property type="entry name" value="CLASS II AMINOTRANSFERASE/8-AMINO-7-OXONONANOATE SYNTHASE"/>
    <property type="match status" value="1"/>
</dbReference>
<comment type="cofactor">
    <cofactor evidence="1">
        <name>pyridoxal 5'-phosphate</name>
        <dbReference type="ChEBI" id="CHEBI:597326"/>
    </cofactor>
</comment>
<feature type="non-terminal residue" evidence="5">
    <location>
        <position position="236"/>
    </location>
</feature>
<evidence type="ECO:0000313" key="5">
    <source>
        <dbReference type="EMBL" id="GAG16282.1"/>
    </source>
</evidence>
<reference evidence="5" key="1">
    <citation type="journal article" date="2014" name="Front. Microbiol.">
        <title>High frequency of phylogenetically diverse reductive dehalogenase-homologous genes in deep subseafloor sedimentary metagenomes.</title>
        <authorList>
            <person name="Kawai M."/>
            <person name="Futagami T."/>
            <person name="Toyoda A."/>
            <person name="Takaki Y."/>
            <person name="Nishi S."/>
            <person name="Hori S."/>
            <person name="Arai W."/>
            <person name="Tsubouchi T."/>
            <person name="Morono Y."/>
            <person name="Uchiyama I."/>
            <person name="Ito T."/>
            <person name="Fujiyama A."/>
            <person name="Inagaki F."/>
            <person name="Takami H."/>
        </authorList>
    </citation>
    <scope>NUCLEOTIDE SEQUENCE</scope>
    <source>
        <strain evidence="5">Expedition CK06-06</strain>
    </source>
</reference>
<dbReference type="GO" id="GO:0030170">
    <property type="term" value="F:pyridoxal phosphate binding"/>
    <property type="evidence" value="ECO:0007669"/>
    <property type="project" value="InterPro"/>
</dbReference>
<protein>
    <recommendedName>
        <fullName evidence="4">Aminotransferase class I/classII large domain-containing protein</fullName>
    </recommendedName>
</protein>
<dbReference type="InterPro" id="IPR001917">
    <property type="entry name" value="Aminotrans_II_pyridoxalP_BS"/>
</dbReference>
<keyword evidence="2" id="KW-0808">Transferase</keyword>
<dbReference type="InterPro" id="IPR015421">
    <property type="entry name" value="PyrdxlP-dep_Trfase_major"/>
</dbReference>
<dbReference type="AlphaFoldDB" id="X0VYV3"/>